<organism evidence="2 3">
    <name type="scientific">Plasmodium reichenowi</name>
    <dbReference type="NCBI Taxonomy" id="5854"/>
    <lineage>
        <taxon>Eukaryota</taxon>
        <taxon>Sar</taxon>
        <taxon>Alveolata</taxon>
        <taxon>Apicomplexa</taxon>
        <taxon>Aconoidasida</taxon>
        <taxon>Haemosporida</taxon>
        <taxon>Plasmodiidae</taxon>
        <taxon>Plasmodium</taxon>
        <taxon>Plasmodium (Laverania)</taxon>
    </lineage>
</organism>
<feature type="region of interest" description="Disordered" evidence="1">
    <location>
        <begin position="749"/>
        <end position="772"/>
    </location>
</feature>
<dbReference type="OrthoDB" id="384400at2759"/>
<dbReference type="InterPro" id="IPR041966">
    <property type="entry name" value="LOTUS-like"/>
</dbReference>
<accession>A0A2P9D8T5</accession>
<evidence type="ECO:0000256" key="1">
    <source>
        <dbReference type="SAM" id="MobiDB-lite"/>
    </source>
</evidence>
<protein>
    <submittedName>
        <fullName evidence="2">Uncharacterized protein</fullName>
    </submittedName>
</protein>
<dbReference type="InterPro" id="IPR040244">
    <property type="entry name" value="EDR4-like"/>
</dbReference>
<name>A0A2P9D8T5_PLARE</name>
<feature type="compositionally biased region" description="Low complexity" evidence="1">
    <location>
        <begin position="34"/>
        <end position="62"/>
    </location>
</feature>
<dbReference type="PANTHER" id="PTHR31105">
    <property type="entry name" value="EXTRA-LARGE G-PROTEIN-LIKE"/>
    <property type="match status" value="1"/>
</dbReference>
<dbReference type="VEuPathDB" id="PlasmoDB:PRCDC_0514700"/>
<reference evidence="2 3" key="1">
    <citation type="submission" date="2016-09" db="EMBL/GenBank/DDBJ databases">
        <authorList>
            <consortium name="Pathogen Informatics"/>
        </authorList>
    </citation>
    <scope>NUCLEOTIDE SEQUENCE [LARGE SCALE GENOMIC DNA]</scope>
</reference>
<dbReference type="EMBL" id="LT969568">
    <property type="protein sequence ID" value="SOV76800.1"/>
    <property type="molecule type" value="Genomic_DNA"/>
</dbReference>
<dbReference type="GO" id="GO:1900150">
    <property type="term" value="P:regulation of defense response to fungus"/>
    <property type="evidence" value="ECO:0007669"/>
    <property type="project" value="InterPro"/>
</dbReference>
<evidence type="ECO:0000313" key="2">
    <source>
        <dbReference type="EMBL" id="SOV76800.1"/>
    </source>
</evidence>
<feature type="region of interest" description="Disordered" evidence="1">
    <location>
        <begin position="24"/>
        <end position="95"/>
    </location>
</feature>
<dbReference type="VEuPathDB" id="PlasmoDB:PRG01_0514900"/>
<dbReference type="Gene3D" id="3.30.420.610">
    <property type="entry name" value="LOTUS domain-like"/>
    <property type="match status" value="1"/>
</dbReference>
<feature type="region of interest" description="Disordered" evidence="1">
    <location>
        <begin position="262"/>
        <end position="382"/>
    </location>
</feature>
<evidence type="ECO:0000313" key="3">
    <source>
        <dbReference type="Proteomes" id="UP000240500"/>
    </source>
</evidence>
<dbReference type="PANTHER" id="PTHR31105:SF42">
    <property type="entry name" value="OS02G0258300 PROTEIN"/>
    <property type="match status" value="1"/>
</dbReference>
<gene>
    <name evidence="2" type="ORF">PRG01_0514900</name>
</gene>
<sequence length="1283" mass="150954">MEKNIKLKISDTKSRILNFLTNKKTSVPNEDENNANTINKTKNIESPNNNSLNNSESNVINKKSNEKDTIKKKKKSGTILNLKNEQPPQALESEVKKGKVETESMTNQTMDTQNKQVQNKNEENIQIDKIQNEISSSEKEQRQNNISDVEYIESLKCEIEENIQEDNIQKYESKLNPIAPEFKPQNSLYIYQKIQQHTKKNLLLLIKSFAYKGIKLENISGEYCKKYNALLNLGQAGFTNIYDLLKSIDSYLIFEEIKDDNKKDHDDERSLRKDHNNDDERSLTKYHNNDDEKGNRKNHDNDDEKDERKDHNNDDERSLRKDHNNDDERSLRKDHNNDDEKDERKDHNNDDERSLRKDHNNDDKKGKRKDNNNDEENKTNDDNKHLHYEQKCFPCFINKNDISEKNIIIKYKTPPMDEDRKFFIKIILGTLSECTNYNAKLSEEDTNINNSISLTKLPQEVKKIFGASFNLKSIQIRCGIDKLQTFLEEIQEIQIFTLQNDMKIRITPETYNYKIPQLNFIMKSFTSHELKNKSSFKLLYNKKNSLSMPVLDKQFSLTNNHSSEHLFNMYKKNSFDNFHFIKSLSSNELKNNPFSFNKKKITSSNLFPQKSWRGILFGDKNKHHTHNNDLQILNKLNYPYNKNYNTIFNNNNNNYYYNNNQNNPNFIPLSKDVLSSCSLNKLHSNNNDYSNKNYNSQILTKMQLHILLYQLIVILSERQKIEWNEINKIKDQILNSNIQSCDLQDNEDHELVGKSDTGTHKNQGDDPNQKETFADNNASILKSNSELLHFINTSGTHGSSEYQLESQETHDTTNLFKSENLSSDKYTKNSDFFNSFERNNTNAQFIGVFVSTIKSEWNKTYAEQYPLSFYLNYYKTKKLRKLLEEIPNLIIAGYGRIMQVFTLDAAQDYYDNLFTDNKQENFKTFSKSKFTTLSNSPYFKDITYEDVAKACAEGESVNVLDILGGDNMNVGKLNSNKYDDNFIYGLKKNDDFYNAAKYEELRKNYNYNYEDIDMDIEMQMKNSYCYPNENVEILRYHLHKLLYNLVIHVCKKQNTLFLKYKANGVILSEYEMNKQLCGPVYYSSDLTYEDFITSRKINFFEKQQIKNSVYLLSQHGIYGIKFIHLTNEWFKLYKCELRPLMKICHYPKIGQMICNMPNVYVVGDGFDMKYIPNTEMDNEANDFNDVLSRKINKMSSENLSYNNKMNYNRISQDMPTKITNKNMAYESIMGLLFQNIRSHKSCNVNAYYKDHNDYRKNKTIMPEFSNAYSFKNDIRINNLFKNL</sequence>
<proteinExistence type="predicted"/>
<dbReference type="Proteomes" id="UP000240500">
    <property type="component" value="Chromosome 5"/>
</dbReference>